<comment type="similarity">
    <text evidence="1 3">Belongs to the RRF family.</text>
</comment>
<evidence type="ECO:0000256" key="3">
    <source>
        <dbReference type="HAMAP-Rule" id="MF_00040"/>
    </source>
</evidence>
<comment type="function">
    <text evidence="3">Responsible for the release of ribosomes from messenger RNA at the termination of protein biosynthesis. May increase the efficiency of translation by recycling ribosomes from one round of translation to another.</text>
</comment>
<proteinExistence type="inferred from homology"/>
<protein>
    <recommendedName>
        <fullName evidence="3">Ribosome-recycling factor</fullName>
        <shortName evidence="3">RRF</shortName>
    </recommendedName>
    <alternativeName>
        <fullName evidence="3">Ribosome-releasing factor</fullName>
    </alternativeName>
</protein>
<dbReference type="InterPro" id="IPR023584">
    <property type="entry name" value="Ribosome_recyc_fac_dom"/>
</dbReference>
<comment type="caution">
    <text evidence="5">The sequence shown here is derived from an EMBL/GenBank/DDBJ whole genome shotgun (WGS) entry which is preliminary data.</text>
</comment>
<evidence type="ECO:0000256" key="1">
    <source>
        <dbReference type="ARBA" id="ARBA00005912"/>
    </source>
</evidence>
<dbReference type="Gene3D" id="1.10.132.20">
    <property type="entry name" value="Ribosome-recycling factor"/>
    <property type="match status" value="1"/>
</dbReference>
<dbReference type="Pfam" id="PF01765">
    <property type="entry name" value="RRF"/>
    <property type="match status" value="1"/>
</dbReference>
<comment type="subcellular location">
    <subcellularLocation>
        <location evidence="3">Cytoplasm</location>
    </subcellularLocation>
</comment>
<dbReference type="PANTHER" id="PTHR20982">
    <property type="entry name" value="RIBOSOME RECYCLING FACTOR"/>
    <property type="match status" value="1"/>
</dbReference>
<dbReference type="Gene3D" id="3.30.1360.40">
    <property type="match status" value="1"/>
</dbReference>
<evidence type="ECO:0000259" key="4">
    <source>
        <dbReference type="Pfam" id="PF01765"/>
    </source>
</evidence>
<reference evidence="6" key="1">
    <citation type="journal article" date="2019" name="Int. J. Syst. Evol. Microbiol.">
        <title>The Global Catalogue of Microorganisms (GCM) 10K type strain sequencing project: providing services to taxonomists for standard genome sequencing and annotation.</title>
        <authorList>
            <consortium name="The Broad Institute Genomics Platform"/>
            <consortium name="The Broad Institute Genome Sequencing Center for Infectious Disease"/>
            <person name="Wu L."/>
            <person name="Ma J."/>
        </authorList>
    </citation>
    <scope>NUCLEOTIDE SEQUENCE [LARGE SCALE GENOMIC DNA]</scope>
    <source>
        <strain evidence="6">CGMCC-1.15741</strain>
    </source>
</reference>
<organism evidence="5 6">
    <name type="scientific">Ponticaulis profundi</name>
    <dbReference type="NCBI Taxonomy" id="2665222"/>
    <lineage>
        <taxon>Bacteria</taxon>
        <taxon>Pseudomonadati</taxon>
        <taxon>Pseudomonadota</taxon>
        <taxon>Alphaproteobacteria</taxon>
        <taxon>Hyphomonadales</taxon>
        <taxon>Hyphomonadaceae</taxon>
        <taxon>Ponticaulis</taxon>
    </lineage>
</organism>
<dbReference type="CDD" id="cd00520">
    <property type="entry name" value="RRF"/>
    <property type="match status" value="1"/>
</dbReference>
<dbReference type="HAMAP" id="MF_00040">
    <property type="entry name" value="RRF"/>
    <property type="match status" value="1"/>
</dbReference>
<name>A0ABW1SE58_9PROT</name>
<dbReference type="InterPro" id="IPR002661">
    <property type="entry name" value="Ribosome_recyc_fac"/>
</dbReference>
<dbReference type="EMBL" id="JBHSSW010000066">
    <property type="protein sequence ID" value="MFC6199955.1"/>
    <property type="molecule type" value="Genomic_DNA"/>
</dbReference>
<dbReference type="InterPro" id="IPR036191">
    <property type="entry name" value="RRF_sf"/>
</dbReference>
<dbReference type="NCBIfam" id="TIGR00496">
    <property type="entry name" value="frr"/>
    <property type="match status" value="1"/>
</dbReference>
<dbReference type="SUPFAM" id="SSF55194">
    <property type="entry name" value="Ribosome recycling factor, RRF"/>
    <property type="match status" value="1"/>
</dbReference>
<evidence type="ECO:0000256" key="2">
    <source>
        <dbReference type="ARBA" id="ARBA00022917"/>
    </source>
</evidence>
<gene>
    <name evidence="3 5" type="primary">frr</name>
    <name evidence="5" type="ORF">ACFQDM_17920</name>
</gene>
<keyword evidence="3" id="KW-0963">Cytoplasm</keyword>
<keyword evidence="6" id="KW-1185">Reference proteome</keyword>
<evidence type="ECO:0000313" key="6">
    <source>
        <dbReference type="Proteomes" id="UP001596303"/>
    </source>
</evidence>
<keyword evidence="2 3" id="KW-0648">Protein biosynthesis</keyword>
<dbReference type="RefSeq" id="WP_377381652.1">
    <property type="nucleotide sequence ID" value="NZ_JBHSSW010000066.1"/>
</dbReference>
<accession>A0ABW1SE58</accession>
<feature type="domain" description="Ribosome recycling factor" evidence="4">
    <location>
        <begin position="24"/>
        <end position="186"/>
    </location>
</feature>
<evidence type="ECO:0000313" key="5">
    <source>
        <dbReference type="EMBL" id="MFC6199955.1"/>
    </source>
</evidence>
<dbReference type="Proteomes" id="UP001596303">
    <property type="component" value="Unassembled WGS sequence"/>
</dbReference>
<dbReference type="PANTHER" id="PTHR20982:SF3">
    <property type="entry name" value="MITOCHONDRIAL RIBOSOME RECYCLING FACTOR PSEUDO 1"/>
    <property type="match status" value="1"/>
</dbReference>
<sequence>MSEELDFDEADLKRRMDGALNALSSEFGGLRTGRASVNLLDNITVMAYGAPTPLNQVGSVSVPEPRMLTVNIWDKVNVGAADKAIRESGLGLNPVVDGQNLRIPIPPLNEERRAELAKVAGKYAEQARIAIRSVRKDGMDTLKKMQKAGDISEDELKAFSDDVQKLTDKMVKRVDEALAAKEEEIMQV</sequence>